<keyword evidence="1" id="KW-0732">Signal</keyword>
<dbReference type="RefSeq" id="WP_090876428.1">
    <property type="nucleotide sequence ID" value="NZ_FMXQ01000004.1"/>
</dbReference>
<dbReference type="OrthoDB" id="7678486at2"/>
<dbReference type="AlphaFoldDB" id="A0A1G6C729"/>
<accession>A0A1G6C729</accession>
<feature type="chain" id="PRO_5011735120" description="Lipoprotein" evidence="1">
    <location>
        <begin position="25"/>
        <end position="194"/>
    </location>
</feature>
<organism evidence="2 3">
    <name type="scientific">Bauldia litoralis</name>
    <dbReference type="NCBI Taxonomy" id="665467"/>
    <lineage>
        <taxon>Bacteria</taxon>
        <taxon>Pseudomonadati</taxon>
        <taxon>Pseudomonadota</taxon>
        <taxon>Alphaproteobacteria</taxon>
        <taxon>Hyphomicrobiales</taxon>
        <taxon>Kaistiaceae</taxon>
        <taxon>Bauldia</taxon>
    </lineage>
</organism>
<proteinExistence type="predicted"/>
<gene>
    <name evidence="2" type="ORF">SAMN02982931_02140</name>
</gene>
<name>A0A1G6C729_9HYPH</name>
<dbReference type="Proteomes" id="UP000199071">
    <property type="component" value="Unassembled WGS sequence"/>
</dbReference>
<dbReference type="EMBL" id="FMXQ01000004">
    <property type="protein sequence ID" value="SDB28677.1"/>
    <property type="molecule type" value="Genomic_DNA"/>
</dbReference>
<reference evidence="2 3" key="1">
    <citation type="submission" date="2016-10" db="EMBL/GenBank/DDBJ databases">
        <authorList>
            <person name="de Groot N.N."/>
        </authorList>
    </citation>
    <scope>NUCLEOTIDE SEQUENCE [LARGE SCALE GENOMIC DNA]</scope>
    <source>
        <strain evidence="2 3">ATCC 35022</strain>
    </source>
</reference>
<dbReference type="STRING" id="665467.SAMN02982931_02140"/>
<protein>
    <recommendedName>
        <fullName evidence="4">Lipoprotein</fullName>
    </recommendedName>
</protein>
<feature type="signal peptide" evidence="1">
    <location>
        <begin position="1"/>
        <end position="24"/>
    </location>
</feature>
<evidence type="ECO:0000313" key="2">
    <source>
        <dbReference type="EMBL" id="SDB28677.1"/>
    </source>
</evidence>
<evidence type="ECO:0000256" key="1">
    <source>
        <dbReference type="SAM" id="SignalP"/>
    </source>
</evidence>
<evidence type="ECO:0000313" key="3">
    <source>
        <dbReference type="Proteomes" id="UP000199071"/>
    </source>
</evidence>
<evidence type="ECO:0008006" key="4">
    <source>
        <dbReference type="Google" id="ProtNLM"/>
    </source>
</evidence>
<keyword evidence="3" id="KW-1185">Reference proteome</keyword>
<dbReference type="PROSITE" id="PS51257">
    <property type="entry name" value="PROKAR_LIPOPROTEIN"/>
    <property type="match status" value="1"/>
</dbReference>
<sequence>MRFPFHRIATARNGLMAIAVVALGACSATDGPSLVSGATTATPDATTAAAVPTQFLKSSYCPPIQIRAGTEAMTIYERGHDNESAFVRQQASITKTARECRVAGNELAIKIGVSGRVVAGPKGGAGSVTLPVRVAVAKQIGGAGPLYTNLFKVPVTLSAPTFGKTYQEVFNVSVPVGPQDRDLIIFVGFDEGKK</sequence>